<evidence type="ECO:0000313" key="4">
    <source>
        <dbReference type="Proteomes" id="UP000054387"/>
    </source>
</evidence>
<dbReference type="Proteomes" id="UP000054387">
    <property type="component" value="Unassembled WGS sequence"/>
</dbReference>
<organism evidence="3 4">
    <name type="scientific">Haloprofundus marisrubri</name>
    <dbReference type="NCBI Taxonomy" id="1514971"/>
    <lineage>
        <taxon>Archaea</taxon>
        <taxon>Methanobacteriati</taxon>
        <taxon>Methanobacteriota</taxon>
        <taxon>Stenosarchaea group</taxon>
        <taxon>Halobacteria</taxon>
        <taxon>Halobacteriales</taxon>
        <taxon>Haloferacaceae</taxon>
        <taxon>Haloprofundus</taxon>
    </lineage>
</organism>
<name>A0A0W1R8A7_9EURY</name>
<evidence type="ECO:0000259" key="2">
    <source>
        <dbReference type="Pfam" id="PF25956"/>
    </source>
</evidence>
<feature type="domain" description="DUF7993" evidence="2">
    <location>
        <begin position="1"/>
        <end position="147"/>
    </location>
</feature>
<dbReference type="OrthoDB" id="242585at2157"/>
<keyword evidence="4" id="KW-1185">Reference proteome</keyword>
<proteinExistence type="predicted"/>
<dbReference type="STRING" id="1514971.AUR64_16185"/>
<dbReference type="Pfam" id="PF25956">
    <property type="entry name" value="DUF7993"/>
    <property type="match status" value="1"/>
</dbReference>
<reference evidence="3 4" key="1">
    <citation type="submission" date="2015-12" db="EMBL/GenBank/DDBJ databases">
        <title>Haloprofundus marisrubri gen. nov., sp. nov., an extremely halophilic archaeon isolated from the Discovery deep brine-seawater interface in the Red Sea.</title>
        <authorList>
            <person name="Zhang G."/>
            <person name="Stingl U."/>
            <person name="Rashid M."/>
        </authorList>
    </citation>
    <scope>NUCLEOTIDE SEQUENCE [LARGE SCALE GENOMIC DNA]</scope>
    <source>
        <strain evidence="3 4">SB9</strain>
    </source>
</reference>
<sequence length="149" mass="15866">MADDHLADGKRIAQLLASELEGGGSSDRLRVADADPDVEATADGAFAYAVDALASDAESDADGGDTDGDHDDHDDAETETRLAEVFVQSDRARVEFLVDPAVAVDAAENANLRVRPKAVRPPRTLVFVEDGAQVKWILPVFEAVLAHEN</sequence>
<gene>
    <name evidence="3" type="ORF">AUR64_16185</name>
</gene>
<feature type="region of interest" description="Disordered" evidence="1">
    <location>
        <begin position="56"/>
        <end position="78"/>
    </location>
</feature>
<feature type="compositionally biased region" description="Acidic residues" evidence="1">
    <location>
        <begin position="57"/>
        <end position="69"/>
    </location>
</feature>
<protein>
    <recommendedName>
        <fullName evidence="2">DUF7993 domain-containing protein</fullName>
    </recommendedName>
</protein>
<dbReference type="AlphaFoldDB" id="A0A0W1R8A7"/>
<evidence type="ECO:0000256" key="1">
    <source>
        <dbReference type="SAM" id="MobiDB-lite"/>
    </source>
</evidence>
<accession>A0A0W1R8A7</accession>
<comment type="caution">
    <text evidence="3">The sequence shown here is derived from an EMBL/GenBank/DDBJ whole genome shotgun (WGS) entry which is preliminary data.</text>
</comment>
<dbReference type="InterPro" id="IPR058306">
    <property type="entry name" value="DUF7993"/>
</dbReference>
<dbReference type="EMBL" id="LOPU01000029">
    <property type="protein sequence ID" value="KTG09319.1"/>
    <property type="molecule type" value="Genomic_DNA"/>
</dbReference>
<evidence type="ECO:0000313" key="3">
    <source>
        <dbReference type="EMBL" id="KTG09319.1"/>
    </source>
</evidence>
<dbReference type="RefSeq" id="WP_058582471.1">
    <property type="nucleotide sequence ID" value="NZ_LOPU01000029.1"/>
</dbReference>